<name>A0A1H8VWL2_9RHOB</name>
<dbReference type="GO" id="GO:0006355">
    <property type="term" value="P:regulation of DNA-templated transcription"/>
    <property type="evidence" value="ECO:0007669"/>
    <property type="project" value="InterPro"/>
</dbReference>
<dbReference type="CDD" id="cd00038">
    <property type="entry name" value="CAP_ED"/>
    <property type="match status" value="1"/>
</dbReference>
<evidence type="ECO:0000256" key="2">
    <source>
        <dbReference type="ARBA" id="ARBA00023125"/>
    </source>
</evidence>
<keyword evidence="6" id="KW-1185">Reference proteome</keyword>
<dbReference type="Proteomes" id="UP000198893">
    <property type="component" value="Unassembled WGS sequence"/>
</dbReference>
<dbReference type="AlphaFoldDB" id="A0A1H8VWL2"/>
<dbReference type="EMBL" id="FODS01000036">
    <property type="protein sequence ID" value="SEP19710.1"/>
    <property type="molecule type" value="Genomic_DNA"/>
</dbReference>
<protein>
    <submittedName>
        <fullName evidence="5">cAMP-binding domain of CRP or a regulatory subunit of cAMP-dependent protein kinases</fullName>
    </submittedName>
</protein>
<evidence type="ECO:0000256" key="1">
    <source>
        <dbReference type="ARBA" id="ARBA00023015"/>
    </source>
</evidence>
<dbReference type="Gene3D" id="1.10.10.10">
    <property type="entry name" value="Winged helix-like DNA-binding domain superfamily/Winged helix DNA-binding domain"/>
    <property type="match status" value="1"/>
</dbReference>
<dbReference type="GO" id="GO:0016301">
    <property type="term" value="F:kinase activity"/>
    <property type="evidence" value="ECO:0007669"/>
    <property type="project" value="UniProtKB-KW"/>
</dbReference>
<evidence type="ECO:0000313" key="5">
    <source>
        <dbReference type="EMBL" id="SEP19710.1"/>
    </source>
</evidence>
<dbReference type="STRING" id="569882.SAMN04490248_1366"/>
<dbReference type="InterPro" id="IPR014710">
    <property type="entry name" value="RmlC-like_jellyroll"/>
</dbReference>
<evidence type="ECO:0000259" key="4">
    <source>
        <dbReference type="PROSITE" id="PS51063"/>
    </source>
</evidence>
<dbReference type="InterPro" id="IPR036388">
    <property type="entry name" value="WH-like_DNA-bd_sf"/>
</dbReference>
<dbReference type="InterPro" id="IPR018490">
    <property type="entry name" value="cNMP-bd_dom_sf"/>
</dbReference>
<keyword evidence="2" id="KW-0238">DNA-binding</keyword>
<dbReference type="PROSITE" id="PS51063">
    <property type="entry name" value="HTH_CRP_2"/>
    <property type="match status" value="1"/>
</dbReference>
<keyword evidence="5" id="KW-0418">Kinase</keyword>
<dbReference type="Pfam" id="PF13545">
    <property type="entry name" value="HTH_Crp_2"/>
    <property type="match status" value="1"/>
</dbReference>
<dbReference type="InterPro" id="IPR036390">
    <property type="entry name" value="WH_DNA-bd_sf"/>
</dbReference>
<feature type="domain" description="HTH crp-type" evidence="4">
    <location>
        <begin position="131"/>
        <end position="206"/>
    </location>
</feature>
<proteinExistence type="predicted"/>
<evidence type="ECO:0000313" key="6">
    <source>
        <dbReference type="Proteomes" id="UP000198893"/>
    </source>
</evidence>
<keyword evidence="1" id="KW-0805">Transcription regulation</keyword>
<dbReference type="InterPro" id="IPR012318">
    <property type="entry name" value="HTH_CRP"/>
</dbReference>
<keyword evidence="3" id="KW-0804">Transcription</keyword>
<dbReference type="OrthoDB" id="7584044at2"/>
<gene>
    <name evidence="5" type="ORF">SAMN04490248_1366</name>
</gene>
<dbReference type="SUPFAM" id="SSF51206">
    <property type="entry name" value="cAMP-binding domain-like"/>
    <property type="match status" value="1"/>
</dbReference>
<accession>A0A1H8VWL2</accession>
<dbReference type="Pfam" id="PF00027">
    <property type="entry name" value="cNMP_binding"/>
    <property type="match status" value="1"/>
</dbReference>
<dbReference type="RefSeq" id="WP_093120482.1">
    <property type="nucleotide sequence ID" value="NZ_FODS01000036.1"/>
</dbReference>
<dbReference type="SUPFAM" id="SSF46785">
    <property type="entry name" value="Winged helix' DNA-binding domain"/>
    <property type="match status" value="1"/>
</dbReference>
<evidence type="ECO:0000256" key="3">
    <source>
        <dbReference type="ARBA" id="ARBA00023163"/>
    </source>
</evidence>
<reference evidence="5 6" key="1">
    <citation type="submission" date="2016-10" db="EMBL/GenBank/DDBJ databases">
        <authorList>
            <person name="de Groot N.N."/>
        </authorList>
    </citation>
    <scope>NUCLEOTIDE SEQUENCE [LARGE SCALE GENOMIC DNA]</scope>
    <source>
        <strain evidence="5 6">DSM 27842</strain>
    </source>
</reference>
<keyword evidence="5" id="KW-0808">Transferase</keyword>
<dbReference type="GO" id="GO:0003677">
    <property type="term" value="F:DNA binding"/>
    <property type="evidence" value="ECO:0007669"/>
    <property type="project" value="UniProtKB-KW"/>
</dbReference>
<sequence length="228" mass="25209">MLNTYSKFDNNLQRDQYAVAKGTILKSEGDESHARLYVAEGWLAASKSLEDGNHQIIEFILPGETYDPTTADGKTSFVQLEALCDAVIVSIDTTAWAQLLQENADLRKSERQRDIAAQARQSERMLRLGQASAETRIAYVLIELCIRLSGGDTQCDHEFHVPLGQQKLGDFTGLSSVHVCRTLRRLNRAGVIRTGDHMDILIQDLPALADLAQVDITALRNEITTGVA</sequence>
<organism evidence="5 6">
    <name type="scientific">Salinihabitans flavidus</name>
    <dbReference type="NCBI Taxonomy" id="569882"/>
    <lineage>
        <taxon>Bacteria</taxon>
        <taxon>Pseudomonadati</taxon>
        <taxon>Pseudomonadota</taxon>
        <taxon>Alphaproteobacteria</taxon>
        <taxon>Rhodobacterales</taxon>
        <taxon>Roseobacteraceae</taxon>
        <taxon>Salinihabitans</taxon>
    </lineage>
</organism>
<dbReference type="InterPro" id="IPR000595">
    <property type="entry name" value="cNMP-bd_dom"/>
</dbReference>
<dbReference type="Gene3D" id="2.60.120.10">
    <property type="entry name" value="Jelly Rolls"/>
    <property type="match status" value="1"/>
</dbReference>